<dbReference type="InterPro" id="IPR036513">
    <property type="entry name" value="STAS_dom_sf"/>
</dbReference>
<dbReference type="NCBIfam" id="TIGR00377">
    <property type="entry name" value="ant_ant_sig"/>
    <property type="match status" value="1"/>
</dbReference>
<dbReference type="SUPFAM" id="SSF52091">
    <property type="entry name" value="SpoIIaa-like"/>
    <property type="match status" value="1"/>
</dbReference>
<evidence type="ECO:0000259" key="3">
    <source>
        <dbReference type="PROSITE" id="PS50801"/>
    </source>
</evidence>
<dbReference type="GO" id="GO:0043856">
    <property type="term" value="F:anti-sigma factor antagonist activity"/>
    <property type="evidence" value="ECO:0007669"/>
    <property type="project" value="InterPro"/>
</dbReference>
<evidence type="ECO:0000313" key="4">
    <source>
        <dbReference type="EMBL" id="GFK93051.1"/>
    </source>
</evidence>
<evidence type="ECO:0000256" key="2">
    <source>
        <dbReference type="RuleBase" id="RU003749"/>
    </source>
</evidence>
<dbReference type="CDD" id="cd07043">
    <property type="entry name" value="STAS_anti-anti-sigma_factors"/>
    <property type="match status" value="1"/>
</dbReference>
<dbReference type="PANTHER" id="PTHR33495">
    <property type="entry name" value="ANTI-SIGMA FACTOR ANTAGONIST TM_1081-RELATED-RELATED"/>
    <property type="match status" value="1"/>
</dbReference>
<evidence type="ECO:0000256" key="1">
    <source>
        <dbReference type="ARBA" id="ARBA00009013"/>
    </source>
</evidence>
<proteinExistence type="inferred from homology"/>
<dbReference type="Gene3D" id="3.30.750.24">
    <property type="entry name" value="STAS domain"/>
    <property type="match status" value="1"/>
</dbReference>
<accession>A0A6V8LR68</accession>
<dbReference type="InterPro" id="IPR002645">
    <property type="entry name" value="STAS_dom"/>
</dbReference>
<dbReference type="AlphaFoldDB" id="A0A6V8LR68"/>
<name>A0A6V8LR68_9BACT</name>
<sequence length="113" mass="12274">MENLTWRNDGECLIGRFAGEITMEITQDLKRAVEKALADTPAKPLVLDLSEVSFMDSSGIGFLVACNTRLQASGRALALLSPSSQVRKTLGLVQLMEFFKVAETEADLQNLAG</sequence>
<comment type="similarity">
    <text evidence="1 2">Belongs to the anti-sigma-factor antagonist family.</text>
</comment>
<dbReference type="InterPro" id="IPR003658">
    <property type="entry name" value="Anti-sigma_ant"/>
</dbReference>
<dbReference type="RefSeq" id="WP_173081713.1">
    <property type="nucleotide sequence ID" value="NZ_BLTE01000003.1"/>
</dbReference>
<reference evidence="4 5" key="1">
    <citation type="submission" date="2020-04" db="EMBL/GenBank/DDBJ databases">
        <authorList>
            <consortium name="Desulfovibrio sp. FSS-1 genome sequencing consortium"/>
            <person name="Shimoshige H."/>
            <person name="Kobayashi H."/>
            <person name="Maekawa T."/>
        </authorList>
    </citation>
    <scope>NUCLEOTIDE SEQUENCE [LARGE SCALE GENOMIC DNA]</scope>
    <source>
        <strain evidence="4 5">SIID29052-01</strain>
    </source>
</reference>
<dbReference type="EMBL" id="BLTE01000003">
    <property type="protein sequence ID" value="GFK93051.1"/>
    <property type="molecule type" value="Genomic_DNA"/>
</dbReference>
<organism evidence="4 5">
    <name type="scientific">Fundidesulfovibrio magnetotacticus</name>
    <dbReference type="NCBI Taxonomy" id="2730080"/>
    <lineage>
        <taxon>Bacteria</taxon>
        <taxon>Pseudomonadati</taxon>
        <taxon>Thermodesulfobacteriota</taxon>
        <taxon>Desulfovibrionia</taxon>
        <taxon>Desulfovibrionales</taxon>
        <taxon>Desulfovibrionaceae</taxon>
        <taxon>Fundidesulfovibrio</taxon>
    </lineage>
</organism>
<reference evidence="4 5" key="2">
    <citation type="submission" date="2020-05" db="EMBL/GenBank/DDBJ databases">
        <title>Draft genome sequence of Desulfovibrio sp. strainFSS-1.</title>
        <authorList>
            <person name="Shimoshige H."/>
            <person name="Kobayashi H."/>
            <person name="Maekawa T."/>
        </authorList>
    </citation>
    <scope>NUCLEOTIDE SEQUENCE [LARGE SCALE GENOMIC DNA]</scope>
    <source>
        <strain evidence="4 5">SIID29052-01</strain>
    </source>
</reference>
<dbReference type="Pfam" id="PF01740">
    <property type="entry name" value="STAS"/>
    <property type="match status" value="1"/>
</dbReference>
<gene>
    <name evidence="4" type="ORF">NNJEOMEG_00880</name>
</gene>
<dbReference type="Proteomes" id="UP000494245">
    <property type="component" value="Unassembled WGS sequence"/>
</dbReference>
<dbReference type="PROSITE" id="PS50801">
    <property type="entry name" value="STAS"/>
    <property type="match status" value="1"/>
</dbReference>
<feature type="domain" description="STAS" evidence="3">
    <location>
        <begin position="13"/>
        <end position="113"/>
    </location>
</feature>
<evidence type="ECO:0000313" key="5">
    <source>
        <dbReference type="Proteomes" id="UP000494245"/>
    </source>
</evidence>
<protein>
    <recommendedName>
        <fullName evidence="2">Anti-sigma factor antagonist</fullName>
    </recommendedName>
</protein>
<keyword evidence="5" id="KW-1185">Reference proteome</keyword>
<comment type="caution">
    <text evidence="4">The sequence shown here is derived from an EMBL/GenBank/DDBJ whole genome shotgun (WGS) entry which is preliminary data.</text>
</comment>
<dbReference type="PANTHER" id="PTHR33495:SF2">
    <property type="entry name" value="ANTI-SIGMA FACTOR ANTAGONIST TM_1081-RELATED"/>
    <property type="match status" value="1"/>
</dbReference>